<keyword evidence="3 8" id="KW-0132">Cell division</keyword>
<dbReference type="GO" id="GO:0051258">
    <property type="term" value="P:protein polymerization"/>
    <property type="evidence" value="ECO:0007669"/>
    <property type="project" value="UniProtKB-UniRule"/>
</dbReference>
<evidence type="ECO:0000259" key="11">
    <source>
        <dbReference type="SMART" id="SM00864"/>
    </source>
</evidence>
<keyword evidence="2 8" id="KW-0963">Cytoplasm</keyword>
<keyword evidence="7 8" id="KW-0131">Cell cycle</keyword>
<dbReference type="RefSeq" id="WP_014453697.1">
    <property type="nucleotide sequence ID" value="NC_017096.1"/>
</dbReference>
<keyword evidence="14" id="KW-1185">Reference proteome</keyword>
<feature type="binding site" evidence="8">
    <location>
        <begin position="21"/>
        <end position="25"/>
    </location>
    <ligand>
        <name>GTP</name>
        <dbReference type="ChEBI" id="CHEBI:37565"/>
    </ligand>
</feature>
<dbReference type="Pfam" id="PF00091">
    <property type="entry name" value="Tubulin"/>
    <property type="match status" value="1"/>
</dbReference>
<dbReference type="InterPro" id="IPR020805">
    <property type="entry name" value="Cell_div_FtsZ_CS"/>
</dbReference>
<dbReference type="SMART" id="SM00865">
    <property type="entry name" value="Tubulin_C"/>
    <property type="match status" value="1"/>
</dbReference>
<dbReference type="PANTHER" id="PTHR30314">
    <property type="entry name" value="CELL DIVISION PROTEIN FTSZ-RELATED"/>
    <property type="match status" value="1"/>
</dbReference>
<dbReference type="GO" id="GO:0005525">
    <property type="term" value="F:GTP binding"/>
    <property type="evidence" value="ECO:0007669"/>
    <property type="project" value="UniProtKB-UniRule"/>
</dbReference>
<evidence type="ECO:0000256" key="6">
    <source>
        <dbReference type="ARBA" id="ARBA00023210"/>
    </source>
</evidence>
<sequence>MFDMDPWKVAQARIKVLGVGGGGGNAINRMIDEGIDGVEFIAINTDVQVLSLNKAEKKVQIGPRTTGGLGAGSYPEIGRKSAEESKDELRKVMEGADLVFITAGMGGGTGTGASPVIASIAKELNILTVAVVTRPFTFEGRQRMQQAEEGIKALLQFVDTLIIISNDKLLRIIDKKTPISEAFRIADNVLFYAVKGISEIITKPGLINVDFADVRTTLTGAGNAWFGIGAGRGENRAVDAAKQAISSPLLEYSITGATRVLLNITGGKNLTLYEVNEASTFVRDTVGENANLIFGTVLEETLEDEVRVSLIAAGFDKISEEKPKEKVIKFDENFDTGDFEIPAFLRKRKQ</sequence>
<dbReference type="PROSITE" id="PS01135">
    <property type="entry name" value="FTSZ_2"/>
    <property type="match status" value="1"/>
</dbReference>
<evidence type="ECO:0000256" key="7">
    <source>
        <dbReference type="ARBA" id="ARBA00023306"/>
    </source>
</evidence>
<evidence type="ECO:0000256" key="5">
    <source>
        <dbReference type="ARBA" id="ARBA00023134"/>
    </source>
</evidence>
<keyword evidence="5 8" id="KW-0342">GTP-binding</keyword>
<dbReference type="InterPro" id="IPR024757">
    <property type="entry name" value="FtsZ_C"/>
</dbReference>
<dbReference type="SMART" id="SM00864">
    <property type="entry name" value="Tubulin"/>
    <property type="match status" value="1"/>
</dbReference>
<feature type="domain" description="Tubulin/FtsZ 2-layer sandwich" evidence="12">
    <location>
        <begin position="207"/>
        <end position="324"/>
    </location>
</feature>
<dbReference type="GO" id="GO:0043093">
    <property type="term" value="P:FtsZ-dependent cytokinesis"/>
    <property type="evidence" value="ECO:0007669"/>
    <property type="project" value="UniProtKB-UniRule"/>
</dbReference>
<evidence type="ECO:0000256" key="1">
    <source>
        <dbReference type="ARBA" id="ARBA00009690"/>
    </source>
</evidence>
<evidence type="ECO:0000313" key="14">
    <source>
        <dbReference type="Proteomes" id="UP000004793"/>
    </source>
</evidence>
<dbReference type="NCBIfam" id="TIGR00065">
    <property type="entry name" value="ftsZ"/>
    <property type="match status" value="1"/>
</dbReference>
<dbReference type="InterPro" id="IPR003008">
    <property type="entry name" value="Tubulin_FtsZ_GTPase"/>
</dbReference>
<evidence type="ECO:0000313" key="13">
    <source>
        <dbReference type="EMBL" id="BAL81301.1"/>
    </source>
</evidence>
<evidence type="ECO:0000256" key="2">
    <source>
        <dbReference type="ARBA" id="ARBA00022490"/>
    </source>
</evidence>
<proteinExistence type="inferred from homology"/>
<comment type="subunit">
    <text evidence="8">Homodimer. Polymerizes to form a dynamic ring structure in a strictly GTP-dependent manner. Interacts directly with several other division proteins.</text>
</comment>
<feature type="binding site" evidence="8">
    <location>
        <position position="143"/>
    </location>
    <ligand>
        <name>GTP</name>
        <dbReference type="ChEBI" id="CHEBI:37565"/>
    </ligand>
</feature>
<name>A0A7U6GF93_CALEA</name>
<dbReference type="GO" id="GO:0000917">
    <property type="term" value="P:division septum assembly"/>
    <property type="evidence" value="ECO:0007669"/>
    <property type="project" value="UniProtKB-KW"/>
</dbReference>
<dbReference type="Proteomes" id="UP000004793">
    <property type="component" value="Chromosome"/>
</dbReference>
<evidence type="ECO:0000256" key="3">
    <source>
        <dbReference type="ARBA" id="ARBA00022618"/>
    </source>
</evidence>
<gene>
    <name evidence="8 13" type="primary">ftsZ</name>
    <name evidence="13" type="ordered locus">CSE_11750</name>
</gene>
<dbReference type="HAMAP" id="MF_00909">
    <property type="entry name" value="FtsZ"/>
    <property type="match status" value="1"/>
</dbReference>
<comment type="function">
    <text evidence="8 10">Essential cell division protein that forms a contractile ring structure (Z ring) at the future cell division site. The regulation of the ring assembly controls the timing and the location of cell division. One of the functions of the FtsZ ring is to recruit other cell division proteins to the septum to produce a new cell wall between the dividing cells. Binds GTP and shows GTPase activity.</text>
</comment>
<feature type="domain" description="Tubulin/FtsZ GTPase" evidence="11">
    <location>
        <begin position="13"/>
        <end position="205"/>
    </location>
</feature>
<dbReference type="FunFam" id="3.40.50.1440:FF:000023">
    <property type="entry name" value="Cell division protein FtsZ"/>
    <property type="match status" value="1"/>
</dbReference>
<evidence type="ECO:0000256" key="9">
    <source>
        <dbReference type="NCBIfam" id="TIGR00065"/>
    </source>
</evidence>
<feature type="binding site" evidence="8">
    <location>
        <position position="187"/>
    </location>
    <ligand>
        <name>GTP</name>
        <dbReference type="ChEBI" id="CHEBI:37565"/>
    </ligand>
</feature>
<dbReference type="InterPro" id="IPR000158">
    <property type="entry name" value="Cell_div_FtsZ"/>
</dbReference>
<dbReference type="PRINTS" id="PR00423">
    <property type="entry name" value="CELLDVISFTSZ"/>
</dbReference>
<feature type="binding site" evidence="8">
    <location>
        <position position="139"/>
    </location>
    <ligand>
        <name>GTP</name>
        <dbReference type="ChEBI" id="CHEBI:37565"/>
    </ligand>
</feature>
<accession>A0A7U6GF93</accession>
<dbReference type="AlphaFoldDB" id="A0A7U6GF93"/>
<dbReference type="GO" id="GO:0005737">
    <property type="term" value="C:cytoplasm"/>
    <property type="evidence" value="ECO:0007669"/>
    <property type="project" value="UniProtKB-SubCell"/>
</dbReference>
<dbReference type="OrthoDB" id="9813375at2"/>
<dbReference type="EMBL" id="AP012051">
    <property type="protein sequence ID" value="BAL81301.1"/>
    <property type="molecule type" value="Genomic_DNA"/>
</dbReference>
<evidence type="ECO:0000259" key="12">
    <source>
        <dbReference type="SMART" id="SM00865"/>
    </source>
</evidence>
<dbReference type="Pfam" id="PF12327">
    <property type="entry name" value="FtsZ_C"/>
    <property type="match status" value="1"/>
</dbReference>
<reference evidence="13 14" key="1">
    <citation type="submission" date="2011-01" db="EMBL/GenBank/DDBJ databases">
        <title>Whole genome sequence of Caldisericum exile AZM16c01.</title>
        <authorList>
            <person name="Narita-Yamada S."/>
            <person name="Kawakoshi A."/>
            <person name="Nakamura S."/>
            <person name="Sasagawa M."/>
            <person name="Fukada J."/>
            <person name="Sekine M."/>
            <person name="Kato Y."/>
            <person name="Fukai R."/>
            <person name="Sasaki K."/>
            <person name="Hanamaki A."/>
            <person name="Narita H."/>
            <person name="Konno Y."/>
            <person name="Mori K."/>
            <person name="Yamazaki S."/>
            <person name="Suzuki K."/>
            <person name="Fujita N."/>
        </authorList>
    </citation>
    <scope>NUCLEOTIDE SEQUENCE [LARGE SCALE GENOMIC DNA]</scope>
    <source>
        <strain evidence="14">DSM 21853 / NBRC 104410 / AZM16c01</strain>
    </source>
</reference>
<dbReference type="PANTHER" id="PTHR30314:SF3">
    <property type="entry name" value="MITOCHONDRIAL DIVISION PROTEIN FSZA"/>
    <property type="match status" value="1"/>
</dbReference>
<dbReference type="GO" id="GO:0003924">
    <property type="term" value="F:GTPase activity"/>
    <property type="evidence" value="ECO:0007669"/>
    <property type="project" value="UniProtKB-UniRule"/>
</dbReference>
<dbReference type="KEGG" id="cex:CSE_11750"/>
<dbReference type="PROSITE" id="PS01134">
    <property type="entry name" value="FTSZ_1"/>
    <property type="match status" value="1"/>
</dbReference>
<dbReference type="InterPro" id="IPR008280">
    <property type="entry name" value="Tub_FtsZ_C"/>
</dbReference>
<dbReference type="GO" id="GO:0032153">
    <property type="term" value="C:cell division site"/>
    <property type="evidence" value="ECO:0007669"/>
    <property type="project" value="UniProtKB-UniRule"/>
</dbReference>
<dbReference type="SUPFAM" id="SSF52490">
    <property type="entry name" value="Tubulin nucleotide-binding domain-like"/>
    <property type="match status" value="1"/>
</dbReference>
<protein>
    <recommendedName>
        <fullName evidence="8 9">Cell division protein FtsZ</fullName>
    </recommendedName>
</protein>
<feature type="binding site" evidence="8">
    <location>
        <begin position="108"/>
        <end position="110"/>
    </location>
    <ligand>
        <name>GTP</name>
        <dbReference type="ChEBI" id="CHEBI:37565"/>
    </ligand>
</feature>
<keyword evidence="4 8" id="KW-0547">Nucleotide-binding</keyword>
<dbReference type="SUPFAM" id="SSF55307">
    <property type="entry name" value="Tubulin C-terminal domain-like"/>
    <property type="match status" value="1"/>
</dbReference>
<evidence type="ECO:0000256" key="8">
    <source>
        <dbReference type="HAMAP-Rule" id="MF_00909"/>
    </source>
</evidence>
<dbReference type="InterPro" id="IPR036525">
    <property type="entry name" value="Tubulin/FtsZ_GTPase_sf"/>
</dbReference>
<dbReference type="InterPro" id="IPR018316">
    <property type="entry name" value="Tubulin/FtsZ_2-layer-sand-dom"/>
</dbReference>
<evidence type="ECO:0000256" key="4">
    <source>
        <dbReference type="ARBA" id="ARBA00022741"/>
    </source>
</evidence>
<dbReference type="InterPro" id="IPR045061">
    <property type="entry name" value="FtsZ/CetZ"/>
</dbReference>
<dbReference type="InterPro" id="IPR037103">
    <property type="entry name" value="Tubulin/FtsZ-like_C"/>
</dbReference>
<comment type="subcellular location">
    <subcellularLocation>
        <location evidence="8">Cytoplasm</location>
    </subcellularLocation>
    <text evidence="8">Assembles at midcell at the inner surface of the cytoplasmic membrane.</text>
</comment>
<dbReference type="Gene3D" id="3.30.1330.20">
    <property type="entry name" value="Tubulin/FtsZ, C-terminal domain"/>
    <property type="match status" value="1"/>
</dbReference>
<evidence type="ECO:0000256" key="10">
    <source>
        <dbReference type="RuleBase" id="RU000631"/>
    </source>
</evidence>
<keyword evidence="6 8" id="KW-0717">Septation</keyword>
<comment type="similarity">
    <text evidence="1 8 10">Belongs to the FtsZ family.</text>
</comment>
<dbReference type="CDD" id="cd02201">
    <property type="entry name" value="FtsZ_type1"/>
    <property type="match status" value="1"/>
</dbReference>
<organism evidence="13 14">
    <name type="scientific">Caldisericum exile (strain DSM 21853 / NBRC 104410 / AZM16c01)</name>
    <dbReference type="NCBI Taxonomy" id="511051"/>
    <lineage>
        <taxon>Bacteria</taxon>
        <taxon>Pseudomonadati</taxon>
        <taxon>Caldisericota/Cryosericota group</taxon>
        <taxon>Caldisericota</taxon>
        <taxon>Caldisericia</taxon>
        <taxon>Caldisericales</taxon>
        <taxon>Caldisericaceae</taxon>
        <taxon>Caldisericum</taxon>
    </lineage>
</organism>
<dbReference type="Gene3D" id="3.40.50.1440">
    <property type="entry name" value="Tubulin/FtsZ, GTPase domain"/>
    <property type="match status" value="1"/>
</dbReference>